<dbReference type="GO" id="GO:0015031">
    <property type="term" value="P:protein transport"/>
    <property type="evidence" value="ECO:0007669"/>
    <property type="project" value="UniProtKB-KW"/>
</dbReference>
<dbReference type="Pfam" id="PF09177">
    <property type="entry name" value="STX6_10_61_N"/>
    <property type="match status" value="1"/>
</dbReference>
<dbReference type="Proteomes" id="UP000269793">
    <property type="component" value="Chromosome III"/>
</dbReference>
<feature type="transmembrane region" description="Helical" evidence="10">
    <location>
        <begin position="190"/>
        <end position="211"/>
    </location>
</feature>
<evidence type="ECO:0000256" key="5">
    <source>
        <dbReference type="ARBA" id="ARBA00022927"/>
    </source>
</evidence>
<dbReference type="Pfam" id="PF05739">
    <property type="entry name" value="SNARE"/>
    <property type="match status" value="1"/>
</dbReference>
<evidence type="ECO:0000259" key="11">
    <source>
        <dbReference type="PROSITE" id="PS50192"/>
    </source>
</evidence>
<dbReference type="VEuPathDB" id="FungiDB:DNF11_1533"/>
<dbReference type="EMBL" id="CP033150">
    <property type="protein sequence ID" value="AYO42483.1"/>
    <property type="molecule type" value="Genomic_DNA"/>
</dbReference>
<keyword evidence="9" id="KW-0175">Coiled coil</keyword>
<dbReference type="GO" id="GO:0048193">
    <property type="term" value="P:Golgi vesicle transport"/>
    <property type="evidence" value="ECO:0007669"/>
    <property type="project" value="InterPro"/>
</dbReference>
<evidence type="ECO:0000256" key="2">
    <source>
        <dbReference type="ARBA" id="ARBA00009063"/>
    </source>
</evidence>
<dbReference type="InterPro" id="IPR010989">
    <property type="entry name" value="SNARE"/>
</dbReference>
<feature type="coiled-coil region" evidence="9">
    <location>
        <begin position="158"/>
        <end position="185"/>
    </location>
</feature>
<feature type="domain" description="T-SNARE coiled-coil homology" evidence="11">
    <location>
        <begin position="120"/>
        <end position="182"/>
    </location>
</feature>
<evidence type="ECO:0000256" key="7">
    <source>
        <dbReference type="ARBA" id="ARBA00023034"/>
    </source>
</evidence>
<keyword evidence="4 10" id="KW-0812">Transmembrane</keyword>
<dbReference type="InterPro" id="IPR000727">
    <property type="entry name" value="T_SNARE_dom"/>
</dbReference>
<dbReference type="PANTHER" id="PTHR12791">
    <property type="entry name" value="GOLGI SNARE BET1-RELATED"/>
    <property type="match status" value="1"/>
</dbReference>
<comment type="similarity">
    <text evidence="2">Belongs to the syntaxin family.</text>
</comment>
<keyword evidence="8 10" id="KW-0472">Membrane</keyword>
<evidence type="ECO:0000313" key="12">
    <source>
        <dbReference type="EMBL" id="AYO42483.1"/>
    </source>
</evidence>
<evidence type="ECO:0000313" key="13">
    <source>
        <dbReference type="Proteomes" id="UP000269793"/>
    </source>
</evidence>
<evidence type="ECO:0000256" key="8">
    <source>
        <dbReference type="ARBA" id="ARBA00023136"/>
    </source>
</evidence>
<organism evidence="12 13">
    <name type="scientific">Malassezia restricta (strain ATCC 96810 / NBRC 103918 / CBS 7877)</name>
    <name type="common">Seborrheic dermatitis infection agent</name>
    <dbReference type="NCBI Taxonomy" id="425264"/>
    <lineage>
        <taxon>Eukaryota</taxon>
        <taxon>Fungi</taxon>
        <taxon>Dikarya</taxon>
        <taxon>Basidiomycota</taxon>
        <taxon>Ustilaginomycotina</taxon>
        <taxon>Malasseziomycetes</taxon>
        <taxon>Malasseziales</taxon>
        <taxon>Malasseziaceae</taxon>
        <taxon>Malassezia</taxon>
    </lineage>
</organism>
<dbReference type="GO" id="GO:0000139">
    <property type="term" value="C:Golgi membrane"/>
    <property type="evidence" value="ECO:0007669"/>
    <property type="project" value="UniProtKB-SubCell"/>
</dbReference>
<dbReference type="AlphaFoldDB" id="A0A3G2S340"/>
<comment type="subcellular location">
    <subcellularLocation>
        <location evidence="1">Golgi apparatus membrane</location>
        <topology evidence="1">Single-pass type IV membrane protein</topology>
    </subcellularLocation>
</comment>
<evidence type="ECO:0000256" key="1">
    <source>
        <dbReference type="ARBA" id="ARBA00004409"/>
    </source>
</evidence>
<accession>A0A3G2S340</accession>
<dbReference type="OrthoDB" id="546861at2759"/>
<dbReference type="SUPFAM" id="SSF47661">
    <property type="entry name" value="t-snare proteins"/>
    <property type="match status" value="1"/>
</dbReference>
<proteinExistence type="inferred from homology"/>
<dbReference type="Gene3D" id="1.20.58.90">
    <property type="match status" value="1"/>
</dbReference>
<dbReference type="Gene3D" id="1.20.5.110">
    <property type="match status" value="1"/>
</dbReference>
<evidence type="ECO:0000256" key="3">
    <source>
        <dbReference type="ARBA" id="ARBA00022448"/>
    </source>
</evidence>
<keyword evidence="6 10" id="KW-1133">Transmembrane helix</keyword>
<evidence type="ECO:0000256" key="4">
    <source>
        <dbReference type="ARBA" id="ARBA00022692"/>
    </source>
</evidence>
<gene>
    <name evidence="12" type="primary">tlg1</name>
    <name evidence="12" type="ORF">DNF11_1533</name>
</gene>
<keyword evidence="13" id="KW-1185">Reference proteome</keyword>
<name>A0A3G2S340_MALR7</name>
<dbReference type="SUPFAM" id="SSF58038">
    <property type="entry name" value="SNARE fusion complex"/>
    <property type="match status" value="1"/>
</dbReference>
<dbReference type="STRING" id="425264.A0A3G2S340"/>
<evidence type="ECO:0000256" key="10">
    <source>
        <dbReference type="SAM" id="Phobius"/>
    </source>
</evidence>
<keyword evidence="3" id="KW-0813">Transport</keyword>
<protein>
    <submittedName>
        <fullName evidence="12">t-SNARE affecting a late Golgi compartment protein 1</fullName>
    </submittedName>
</protein>
<sequence>MAVVERGMPRDPYWDYEHDIKQALSHAEKLSREAPFDASVRTPLGNTLDELRQDLSDVKETVRIVEQSDANRFGIDARELDRRKEFISKSEQALQRLSSASVASDTPASTSLAWEREQQQMLLANQDQALDTIGSSLSTLRSQAHLIGQETDEHVLMLGELDADVDRAQTRLQRAMTQMDRFVARADARVGGWCVWILVAVLLLLLLLVFIM</sequence>
<dbReference type="PROSITE" id="PS50192">
    <property type="entry name" value="T_SNARE"/>
    <property type="match status" value="1"/>
</dbReference>
<keyword evidence="5" id="KW-0653">Protein transport</keyword>
<dbReference type="CDD" id="cd15851">
    <property type="entry name" value="SNARE_Syntaxin6"/>
    <property type="match status" value="1"/>
</dbReference>
<reference evidence="12 13" key="1">
    <citation type="submission" date="2018-10" db="EMBL/GenBank/DDBJ databases">
        <title>Complete genome sequence of Malassezia restricta CBS 7877.</title>
        <authorList>
            <person name="Morand S.C."/>
            <person name="Bertignac M."/>
            <person name="Iltis A."/>
            <person name="Kolder I."/>
            <person name="Pirovano W."/>
            <person name="Jourdain R."/>
            <person name="Clavaud C."/>
        </authorList>
    </citation>
    <scope>NUCLEOTIDE SEQUENCE [LARGE SCALE GENOMIC DNA]</scope>
    <source>
        <strain evidence="12 13">CBS 7877</strain>
    </source>
</reference>
<evidence type="ECO:0000256" key="6">
    <source>
        <dbReference type="ARBA" id="ARBA00022989"/>
    </source>
</evidence>
<evidence type="ECO:0000256" key="9">
    <source>
        <dbReference type="SAM" id="Coils"/>
    </source>
</evidence>
<dbReference type="InterPro" id="IPR015260">
    <property type="entry name" value="Syntaxin-6/10/61_N"/>
</dbReference>
<keyword evidence="7" id="KW-0333">Golgi apparatus</keyword>